<proteinExistence type="predicted"/>
<gene>
    <name evidence="2" type="ORF">XA26_06060</name>
</gene>
<name>A0A0N9Y5M8_MYCFO</name>
<dbReference type="PATRIC" id="fig|1766.6.peg.599"/>
<dbReference type="KEGG" id="mft:XA26_06060"/>
<feature type="compositionally biased region" description="Polar residues" evidence="1">
    <location>
        <begin position="1"/>
        <end position="11"/>
    </location>
</feature>
<dbReference type="EMBL" id="CP011269">
    <property type="protein sequence ID" value="ALI24467.1"/>
    <property type="molecule type" value="Genomic_DNA"/>
</dbReference>
<evidence type="ECO:0000313" key="3">
    <source>
        <dbReference type="Proteomes" id="UP000057134"/>
    </source>
</evidence>
<evidence type="ECO:0000256" key="1">
    <source>
        <dbReference type="SAM" id="MobiDB-lite"/>
    </source>
</evidence>
<organism evidence="2 3">
    <name type="scientific">Mycolicibacterium fortuitum</name>
    <name type="common">Mycobacterium fortuitum</name>
    <dbReference type="NCBI Taxonomy" id="1766"/>
    <lineage>
        <taxon>Bacteria</taxon>
        <taxon>Bacillati</taxon>
        <taxon>Actinomycetota</taxon>
        <taxon>Actinomycetes</taxon>
        <taxon>Mycobacteriales</taxon>
        <taxon>Mycobacteriaceae</taxon>
        <taxon>Mycolicibacterium</taxon>
    </lineage>
</organism>
<dbReference type="RefSeq" id="WP_054600977.1">
    <property type="nucleotide sequence ID" value="NZ_CP011269.1"/>
</dbReference>
<reference evidence="2 3" key="1">
    <citation type="journal article" date="2015" name="MBio">
        <title>Enzymatic Degradation of Phenazines Can Generate Energy and Protect Sensitive Organisms from Toxicity.</title>
        <authorList>
            <person name="Costa K.C."/>
            <person name="Bergkessel M."/>
            <person name="Saunders S."/>
            <person name="Korlach J."/>
            <person name="Newman D.K."/>
        </authorList>
    </citation>
    <scope>NUCLEOTIDE SEQUENCE [LARGE SCALE GENOMIC DNA]</scope>
    <source>
        <strain evidence="2 3">CT6</strain>
    </source>
</reference>
<feature type="region of interest" description="Disordered" evidence="1">
    <location>
        <begin position="1"/>
        <end position="24"/>
    </location>
</feature>
<dbReference type="AlphaFoldDB" id="A0A0N9Y5M8"/>
<protein>
    <submittedName>
        <fullName evidence="2">Uncharacterized protein</fullName>
    </submittedName>
</protein>
<accession>A0A0N9Y5M8</accession>
<keyword evidence="3" id="KW-1185">Reference proteome</keyword>
<evidence type="ECO:0000313" key="2">
    <source>
        <dbReference type="EMBL" id="ALI24467.1"/>
    </source>
</evidence>
<sequence>MSKPPNHQYQPQEPAHLNLSDDPTIKGKDGALRWYRDEMGISGMRMNWIVSRTNDRRLPSHLIGTAVYYSTRDLWRAVVMQTRRSADETVSA</sequence>
<dbReference type="Proteomes" id="UP000057134">
    <property type="component" value="Chromosome"/>
</dbReference>